<gene>
    <name evidence="21" type="ORF">AMSG_11950</name>
</gene>
<feature type="region of interest" description="Disordered" evidence="17">
    <location>
        <begin position="1339"/>
        <end position="1368"/>
    </location>
</feature>
<dbReference type="Pfam" id="PF00521">
    <property type="entry name" value="DNA_topoisoIV"/>
    <property type="match status" value="1"/>
</dbReference>
<dbReference type="Pfam" id="PF00514">
    <property type="entry name" value="Arm"/>
    <property type="match status" value="1"/>
</dbReference>
<dbReference type="InterPro" id="IPR013758">
    <property type="entry name" value="Topo_IIA_A/C_ab"/>
</dbReference>
<evidence type="ECO:0000259" key="18">
    <source>
        <dbReference type="PROSITE" id="PS50089"/>
    </source>
</evidence>
<dbReference type="Pfam" id="PF00204">
    <property type="entry name" value="DNA_gyraseB"/>
    <property type="match status" value="1"/>
</dbReference>
<feature type="region of interest" description="Disordered" evidence="17">
    <location>
        <begin position="1"/>
        <end position="44"/>
    </location>
</feature>
<dbReference type="InterPro" id="IPR008893">
    <property type="entry name" value="WGR_domain"/>
</dbReference>
<evidence type="ECO:0000256" key="16">
    <source>
        <dbReference type="SAM" id="Coils"/>
    </source>
</evidence>
<dbReference type="Gene3D" id="1.25.10.10">
    <property type="entry name" value="Leucine-rich Repeat Variant"/>
    <property type="match status" value="3"/>
</dbReference>
<dbReference type="SMART" id="SM00860">
    <property type="entry name" value="SMI1_KNR4"/>
    <property type="match status" value="1"/>
</dbReference>
<feature type="compositionally biased region" description="Low complexity" evidence="17">
    <location>
        <begin position="34"/>
        <end position="44"/>
    </location>
</feature>
<protein>
    <recommendedName>
        <fullName evidence="5">DNA topoisomerase (ATP-hydrolyzing)</fullName>
        <ecNumber evidence="5">5.6.2.2</ecNumber>
    </recommendedName>
</protein>
<evidence type="ECO:0000313" key="21">
    <source>
        <dbReference type="EMBL" id="KNC49894.1"/>
    </source>
</evidence>
<dbReference type="InterPro" id="IPR013760">
    <property type="entry name" value="Topo_IIA-like_dom_sf"/>
</dbReference>
<evidence type="ECO:0000259" key="20">
    <source>
        <dbReference type="PROSITE" id="PS52040"/>
    </source>
</evidence>
<dbReference type="CDD" id="cd07996">
    <property type="entry name" value="WGR_MMR_like"/>
    <property type="match status" value="1"/>
</dbReference>
<feature type="compositionally biased region" description="Basic and acidic residues" evidence="17">
    <location>
        <begin position="18"/>
        <end position="30"/>
    </location>
</feature>
<dbReference type="GO" id="GO:0003677">
    <property type="term" value="F:DNA binding"/>
    <property type="evidence" value="ECO:0007669"/>
    <property type="project" value="UniProtKB-UniRule"/>
</dbReference>
<keyword evidence="13" id="KW-0863">Zinc-finger</keyword>
<dbReference type="GO" id="GO:0000712">
    <property type="term" value="P:resolution of meiotic recombination intermediates"/>
    <property type="evidence" value="ECO:0007669"/>
    <property type="project" value="TreeGrafter"/>
</dbReference>
<dbReference type="PROSITE" id="PS50880">
    <property type="entry name" value="TOPRIM"/>
    <property type="match status" value="1"/>
</dbReference>
<evidence type="ECO:0000259" key="19">
    <source>
        <dbReference type="PROSITE" id="PS50880"/>
    </source>
</evidence>
<evidence type="ECO:0000256" key="7">
    <source>
        <dbReference type="ARBA" id="ARBA00022741"/>
    </source>
</evidence>
<keyword evidence="6" id="KW-0479">Metal-binding</keyword>
<dbReference type="Gene3D" id="3.40.50.670">
    <property type="match status" value="1"/>
</dbReference>
<feature type="repeat" description="ARM" evidence="14">
    <location>
        <begin position="616"/>
        <end position="658"/>
    </location>
</feature>
<dbReference type="SUPFAM" id="SSF160631">
    <property type="entry name" value="SMI1/KNR4-like"/>
    <property type="match status" value="1"/>
</dbReference>
<dbReference type="eggNOG" id="KOG0355">
    <property type="taxonomic scope" value="Eukaryota"/>
</dbReference>
<dbReference type="Gene3D" id="2.20.140.10">
    <property type="entry name" value="WGR domain"/>
    <property type="match status" value="1"/>
</dbReference>
<evidence type="ECO:0000256" key="4">
    <source>
        <dbReference type="ARBA" id="ARBA00011080"/>
    </source>
</evidence>
<dbReference type="InterPro" id="IPR003594">
    <property type="entry name" value="HATPase_dom"/>
</dbReference>
<comment type="similarity">
    <text evidence="4">Belongs to the type II topoisomerase family.</text>
</comment>
<keyword evidence="12 15" id="KW-0413">Isomerase</keyword>
<dbReference type="SUPFAM" id="SSF55874">
    <property type="entry name" value="ATPase domain of HSP90 chaperone/DNA topoisomerase II/histidine kinase"/>
    <property type="match status" value="1"/>
</dbReference>
<dbReference type="RefSeq" id="XP_013757450.1">
    <property type="nucleotide sequence ID" value="XM_013901996.1"/>
</dbReference>
<feature type="active site" description="O-(5'-phospho-DNA)-tyrosine intermediate" evidence="15">
    <location>
        <position position="2166"/>
    </location>
</feature>
<dbReference type="GO" id="GO:0003918">
    <property type="term" value="F:DNA topoisomerase type II (double strand cut, ATP-hydrolyzing) activity"/>
    <property type="evidence" value="ECO:0007669"/>
    <property type="project" value="UniProtKB-EC"/>
</dbReference>
<feature type="domain" description="RING-type" evidence="18">
    <location>
        <begin position="1272"/>
        <end position="1312"/>
    </location>
</feature>
<dbReference type="InterPro" id="IPR013757">
    <property type="entry name" value="Topo_IIA_A_a_sf"/>
</dbReference>
<dbReference type="GO" id="GO:0006265">
    <property type="term" value="P:DNA topological change"/>
    <property type="evidence" value="ECO:0007669"/>
    <property type="project" value="UniProtKB-UniRule"/>
</dbReference>
<dbReference type="EMBL" id="GL349458">
    <property type="protein sequence ID" value="KNC49894.1"/>
    <property type="molecule type" value="Genomic_DNA"/>
</dbReference>
<dbReference type="SUPFAM" id="SSF48371">
    <property type="entry name" value="ARM repeat"/>
    <property type="match status" value="2"/>
</dbReference>
<keyword evidence="8" id="KW-0067">ATP-binding</keyword>
<dbReference type="Pfam" id="PF09346">
    <property type="entry name" value="SMI1_KNR4"/>
    <property type="match status" value="1"/>
</dbReference>
<evidence type="ECO:0000256" key="10">
    <source>
        <dbReference type="ARBA" id="ARBA00023029"/>
    </source>
</evidence>
<dbReference type="InterPro" id="IPR013506">
    <property type="entry name" value="Topo_IIA_bsu_dom2"/>
</dbReference>
<dbReference type="Proteomes" id="UP000054408">
    <property type="component" value="Unassembled WGS sequence"/>
</dbReference>
<feature type="region of interest" description="Disordered" evidence="17">
    <location>
        <begin position="330"/>
        <end position="352"/>
    </location>
</feature>
<dbReference type="InterPro" id="IPR014721">
    <property type="entry name" value="Ribsml_uS5_D2-typ_fold_subgr"/>
</dbReference>
<dbReference type="GO" id="GO:0000819">
    <property type="term" value="P:sister chromatid segregation"/>
    <property type="evidence" value="ECO:0007669"/>
    <property type="project" value="TreeGrafter"/>
</dbReference>
<dbReference type="InterPro" id="IPR011989">
    <property type="entry name" value="ARM-like"/>
</dbReference>
<dbReference type="Gene3D" id="3.40.1580.10">
    <property type="entry name" value="SMI1/KNR4-like"/>
    <property type="match status" value="1"/>
</dbReference>
<dbReference type="Gene3D" id="3.30.40.10">
    <property type="entry name" value="Zinc/RING finger domain, C3HC4 (zinc finger)"/>
    <property type="match status" value="1"/>
</dbReference>
<proteinExistence type="inferred from homology"/>
<dbReference type="Gene3D" id="1.10.268.10">
    <property type="entry name" value="Topoisomerase, domain 3"/>
    <property type="match status" value="1"/>
</dbReference>
<feature type="domain" description="Toprim" evidence="19">
    <location>
        <begin position="1806"/>
        <end position="1927"/>
    </location>
</feature>
<evidence type="ECO:0000256" key="8">
    <source>
        <dbReference type="ARBA" id="ARBA00022840"/>
    </source>
</evidence>
<dbReference type="InterPro" id="IPR031660">
    <property type="entry name" value="TOPRIM_C"/>
</dbReference>
<evidence type="ECO:0000256" key="3">
    <source>
        <dbReference type="ARBA" id="ARBA00001946"/>
    </source>
</evidence>
<dbReference type="PANTHER" id="PTHR10169:SF38">
    <property type="entry name" value="DNA TOPOISOMERASE 2"/>
    <property type="match status" value="1"/>
</dbReference>
<dbReference type="SUPFAM" id="SSF56719">
    <property type="entry name" value="Type II DNA topoisomerase"/>
    <property type="match status" value="1"/>
</dbReference>
<dbReference type="Pfam" id="PF13639">
    <property type="entry name" value="zf-RING_2"/>
    <property type="match status" value="1"/>
</dbReference>
<dbReference type="GO" id="GO:0005634">
    <property type="term" value="C:nucleus"/>
    <property type="evidence" value="ECO:0007669"/>
    <property type="project" value="TreeGrafter"/>
</dbReference>
<dbReference type="Pfam" id="PF02518">
    <property type="entry name" value="HATPase_c"/>
    <property type="match status" value="1"/>
</dbReference>
<dbReference type="GO" id="GO:0008270">
    <property type="term" value="F:zinc ion binding"/>
    <property type="evidence" value="ECO:0007669"/>
    <property type="project" value="UniProtKB-KW"/>
</dbReference>
<comment type="cofactor">
    <cofactor evidence="2">
        <name>Ca(2+)</name>
        <dbReference type="ChEBI" id="CHEBI:29108"/>
    </cofactor>
</comment>
<dbReference type="InterPro" id="IPR001154">
    <property type="entry name" value="TopoII_euk"/>
</dbReference>
<keyword evidence="9" id="KW-0460">Magnesium</keyword>
<dbReference type="InterPro" id="IPR013759">
    <property type="entry name" value="Topo_IIA_B_C"/>
</dbReference>
<keyword evidence="16" id="KW-0175">Coiled coil</keyword>
<dbReference type="PRINTS" id="PR01158">
    <property type="entry name" value="TOPISMRASEII"/>
</dbReference>
<feature type="compositionally biased region" description="Basic residues" evidence="17">
    <location>
        <begin position="1347"/>
        <end position="1360"/>
    </location>
</feature>
<dbReference type="Pfam" id="PF05406">
    <property type="entry name" value="WGR"/>
    <property type="match status" value="1"/>
</dbReference>
<evidence type="ECO:0000256" key="12">
    <source>
        <dbReference type="ARBA" id="ARBA00023235"/>
    </source>
</evidence>
<evidence type="ECO:0000256" key="5">
    <source>
        <dbReference type="ARBA" id="ARBA00012895"/>
    </source>
</evidence>
<dbReference type="PRINTS" id="PR00418">
    <property type="entry name" value="TPI2FAMILY"/>
</dbReference>
<dbReference type="SMART" id="SM00185">
    <property type="entry name" value="ARM"/>
    <property type="match status" value="8"/>
</dbReference>
<dbReference type="InterPro" id="IPR018522">
    <property type="entry name" value="TopoIIA_CS"/>
</dbReference>
<evidence type="ECO:0000256" key="1">
    <source>
        <dbReference type="ARBA" id="ARBA00000185"/>
    </source>
</evidence>
<evidence type="ECO:0000256" key="14">
    <source>
        <dbReference type="PROSITE-ProRule" id="PRU00259"/>
    </source>
</evidence>
<dbReference type="EC" id="5.6.2.2" evidence="5"/>
<feature type="compositionally biased region" description="Low complexity" evidence="17">
    <location>
        <begin position="1"/>
        <end position="10"/>
    </location>
</feature>
<evidence type="ECO:0000256" key="11">
    <source>
        <dbReference type="ARBA" id="ARBA00023125"/>
    </source>
</evidence>
<dbReference type="STRING" id="461836.A0A0L0DC20"/>
<dbReference type="Gene3D" id="3.30.230.10">
    <property type="match status" value="1"/>
</dbReference>
<comment type="cofactor">
    <cofactor evidence="3">
        <name>Mg(2+)</name>
        <dbReference type="ChEBI" id="CHEBI:18420"/>
    </cofactor>
</comment>
<dbReference type="SMART" id="SM00433">
    <property type="entry name" value="TOP2c"/>
    <property type="match status" value="1"/>
</dbReference>
<dbReference type="PROSITE" id="PS00177">
    <property type="entry name" value="TOPOISOMERASE_II"/>
    <property type="match status" value="1"/>
</dbReference>
<evidence type="ECO:0000313" key="22">
    <source>
        <dbReference type="Proteomes" id="UP000054408"/>
    </source>
</evidence>
<dbReference type="FunFam" id="3.90.199.10:FF:000002">
    <property type="entry name" value="DNA topoisomerase 2"/>
    <property type="match status" value="1"/>
</dbReference>
<dbReference type="SUPFAM" id="SSF57850">
    <property type="entry name" value="RING/U-box"/>
    <property type="match status" value="1"/>
</dbReference>
<comment type="catalytic activity">
    <reaction evidence="1 15">
        <text>ATP-dependent breakage, passage and rejoining of double-stranded DNA.</text>
        <dbReference type="EC" id="5.6.2.2"/>
    </reaction>
</comment>
<dbReference type="InterPro" id="IPR000225">
    <property type="entry name" value="Armadillo"/>
</dbReference>
<dbReference type="Pfam" id="PF16898">
    <property type="entry name" value="TOPRIM_C"/>
    <property type="match status" value="1"/>
</dbReference>
<dbReference type="GO" id="GO:0005524">
    <property type="term" value="F:ATP binding"/>
    <property type="evidence" value="ECO:0007669"/>
    <property type="project" value="UniProtKB-KW"/>
</dbReference>
<organism evidence="21 22">
    <name type="scientific">Thecamonas trahens ATCC 50062</name>
    <dbReference type="NCBI Taxonomy" id="461836"/>
    <lineage>
        <taxon>Eukaryota</taxon>
        <taxon>Apusozoa</taxon>
        <taxon>Apusomonadida</taxon>
        <taxon>Apusomonadidae</taxon>
        <taxon>Thecamonas</taxon>
    </lineage>
</organism>
<dbReference type="SUPFAM" id="SSF54211">
    <property type="entry name" value="Ribosomal protein S5 domain 2-like"/>
    <property type="match status" value="1"/>
</dbReference>
<sequence length="2520" mass="263918">MSSKASSASATNTPKRRRGDDDAGRRESGKKSKTTTTATTMTTAKAMSVEEAKKALAVGLEVTLHCTKGGASKFWTVTVDGEEVVVVFGKIGSAGQERIADKGSTAAALDHAIAQLESKVQPSKGYVIVSASGGEAAAAAAGGKEGEPDAESIDALLERISSKKPADLTAATPGVTRADIDAFEAQYKRKLPALYASILQITDGMILALNAVPADPNPWANDHAPVNTLASLSQLGGTDEDAEEWELPDDMQGKILMIDGDGHEWIILDYTRPNTAGEPTVAYISQESDPEWKRFRIADSFADLLSQPWAATASALRTYLRAQRTLAGLVRGPASPPGSPGGHGAGASRGDARAAVNEAQARLAAALAALAADVTACEDPPHRPLGMLVKCCLPSLPPALLTLALLVVRNAAAAPDHQPALDAFVPRARALLADPRLPIRARALVVTLVDALVRWDLAPDWLVASLAAAAAATVSTAVDNGSPERAAFALLRGLFRTLSKALVASPAAKDALAASPLFPALADLWQWALPKPEVMTGDVLGSVLVDSGRLAQLALSNHERAKDAARESGLLLVALRALSGPDPVARLPPGLAVAMADTLGNAATAMGNKPYLHEAGAVMLLVQLLHAPSTALQTAAARALHNLVAHNAPAKDAVRDVGGLLVLLMLTAKATTPQLALAAATALENCTANSEANKAALGKLAVFDLAKPMLVSAAWKMQDVGAKIVGNCASLAANKSAIAMSGAPAALVPLLASPKTLVVESATRALANCTADCVPVKKQVVAAGAVAAAATLLEPGHPAGTPPMLRLVLKTLGNVLTLRDAKSAAIDAGLFSKLLTLLGHSKLGVRLAVVRGLEAAAAGSTMVKDRIRLLSGIGLLVTRIETTFTALVGPPAKRPTAATRKHLAAELAALVKLLGNCATLPESKDTVRADGGVAILVRLLAHALKPDTDGGSVLGTTLKALQNVTANNMKNKKIVRKQGGVVLLADYLRDLAAALHGKSAPLAPAHLAVLKALSNCISMSPPSRLEAVRNSVATSLGTVLGLGVAAGSGLRVALILVQSLVYAPAAAVDSPPESTILAALSSAGIFPCLVGLLDPVLSSPSQTRSTAILLLETLRKATLAEPEAVKAALVAPAAAKSLAACLSVLGASASEMDGSSGSSDRAAPCAESVRLTLAVLRFLCLVVTRTFPLVERLQASEAWMATLKRLLYASSDAVARWTDNLMHGMSDEKGLDVRLLRRIPVFTISSETPASALGAGPATVVPAGPDVPAPVCTICFEDLAAGDRARRLPCLHVFHVLCVDTWLFCNSRCPVCMGSVGDQLSAMHDMIVTSPTPAAAAVPAKAATGKGKGKGKKKAGKGKKAAAEKGGRKLEEVYTRKTPREHVLLRPDTYIGSVERQAGPAWVVADNPLRLARENLEYVPGLGQIVDELLVNAADNAARDPSMRQLRIWADDAGAGEFAVYNDGAGIPIATHAKENIPIPQMVFGSLLSGSNFDDSVAKTTGGRNGYGAKLANIFASSFRVTTRDAGAIYSQAWSENMTQVSEPVIVQLDDGALETAASARTLLANSSLLDFSMASLEGDDVMAYVRKRAFDLAAVLGPHVRVFYNGDRIPVSDFKSYISLFQAESGATAQSAEAVATLAPHPRWTIGLALAPEGAGFTHASFVNGISTPRGGRHVDYVTDQVTKGMAAVLTKSHPEVSITPAHIKASLLVFVRASIANPTFDSQTKDFLTTKIRDFGSSFSLTPTALRKALNAAPELKAGILERAQAKSASSLSRKMSATKKRRLTGIPKLEDANLAGSPKSEACTLILTEGDSAKALAVAGLSVVGRESYGVFPLKGKLLNVRDASQTALAGNAELANIIRILGLKLDADYSTPAARASLRYGRVMLMTDQDVDGSHIKGLFLNFMHFFFPALASSPGFLVQFITPIVKARYTGLAGSAPKLRERVFFTMPEFEAFKASMPNAELAKDWAIKYYKGLGTSSAAEAKSYFAQLDAHLVPFTWDPPAAAAEDPGALLDMAFRKSRAEDRKAWLESTSAHAAHNAAPLYTADGLSVHDFINRELILFSMADNVRSIPSAVDGLKPGQRKVLHASRKRKLWRAELKVAQLAAYVAESTGYHHGEASLASTIIGLAQDYVGANNINLLLPLGQFGTRLQGGKDAASPRYIFTRLSPLAQPLLPLADDPVLDHVVDDSGVPVEPVHYLPVIPSLLVNGAEGIGTGWSTSIPSFSPRDLIAAVRARIAGKPLPPLVPWTRGFKGSLVPVTRGKSVTGYKVHGLVDRPDPQTAIISELPLGSWTQNYKEWLEKQVALTEAEGVESAASLVAGYTEGHTDVDVAFEVTLTPAAAELSDSELLAKLKLVGSLSLTNMHAFDSAGKMTRFASPHGIIDAFYHARLEGYYARRQHLIDSLTSDVTKTKVQLAFVDGVSAGDIDLAAPELDEAAVVAGLSARAGSTVDAEALATLLSLPLSSLTAKRRSALQARLERLENELAEIKAASPEDLWIADLDALEAALDGAHGL</sequence>
<feature type="coiled-coil region" evidence="16">
    <location>
        <begin position="2470"/>
        <end position="2497"/>
    </location>
</feature>
<dbReference type="eggNOG" id="KOG0800">
    <property type="taxonomic scope" value="Eukaryota"/>
</dbReference>
<accession>A0A0L0DC20</accession>
<dbReference type="SMART" id="SM00184">
    <property type="entry name" value="RING"/>
    <property type="match status" value="1"/>
</dbReference>
<dbReference type="InterPro" id="IPR016024">
    <property type="entry name" value="ARM-type_fold"/>
</dbReference>
<evidence type="ECO:0000256" key="9">
    <source>
        <dbReference type="ARBA" id="ARBA00022842"/>
    </source>
</evidence>
<dbReference type="InterPro" id="IPR001841">
    <property type="entry name" value="Znf_RING"/>
</dbReference>
<dbReference type="Gene3D" id="3.30.1360.40">
    <property type="match status" value="1"/>
</dbReference>
<evidence type="ECO:0000256" key="13">
    <source>
        <dbReference type="PROSITE-ProRule" id="PRU00175"/>
    </source>
</evidence>
<evidence type="ECO:0000256" key="6">
    <source>
        <dbReference type="ARBA" id="ARBA00022723"/>
    </source>
</evidence>
<keyword evidence="11 15" id="KW-0238">DNA-binding</keyword>
<dbReference type="InterPro" id="IPR006171">
    <property type="entry name" value="TOPRIM_dom"/>
</dbReference>
<dbReference type="Gene3D" id="3.30.1490.30">
    <property type="match status" value="1"/>
</dbReference>
<dbReference type="CDD" id="cd16474">
    <property type="entry name" value="RING-H2_RNF111-like"/>
    <property type="match status" value="1"/>
</dbReference>
<feature type="domain" description="Topo IIA-type catalytic" evidence="20">
    <location>
        <begin position="2075"/>
        <end position="2507"/>
    </location>
</feature>
<keyword evidence="7" id="KW-0547">Nucleotide-binding</keyword>
<dbReference type="InterPro" id="IPR013083">
    <property type="entry name" value="Znf_RING/FYVE/PHD"/>
</dbReference>
<dbReference type="InterPro" id="IPR036890">
    <property type="entry name" value="HATPase_C_sf"/>
</dbReference>
<dbReference type="PROSITE" id="PS52040">
    <property type="entry name" value="TOPO_IIA"/>
    <property type="match status" value="1"/>
</dbReference>
<dbReference type="InterPro" id="IPR002205">
    <property type="entry name" value="Topo_IIA_dom_A"/>
</dbReference>
<dbReference type="InterPro" id="IPR050634">
    <property type="entry name" value="DNA_Topoisomerase_II"/>
</dbReference>
<dbReference type="OrthoDB" id="276498at2759"/>
<dbReference type="InterPro" id="IPR037883">
    <property type="entry name" value="Knr4/Smi1-like_sf"/>
</dbReference>
<dbReference type="Gene3D" id="3.30.565.10">
    <property type="entry name" value="Histidine kinase-like ATPase, C-terminal domain"/>
    <property type="match status" value="1"/>
</dbReference>
<name>A0A0L0DC20_THETB</name>
<dbReference type="InterPro" id="IPR049809">
    <property type="entry name" value="YehF/YfeS-like_WGR"/>
</dbReference>
<reference evidence="21 22" key="1">
    <citation type="submission" date="2010-05" db="EMBL/GenBank/DDBJ databases">
        <title>The Genome Sequence of Thecamonas trahens ATCC 50062.</title>
        <authorList>
            <consortium name="The Broad Institute Genome Sequencing Platform"/>
            <person name="Russ C."/>
            <person name="Cuomo C."/>
            <person name="Shea T."/>
            <person name="Young S.K."/>
            <person name="Zeng Q."/>
            <person name="Koehrsen M."/>
            <person name="Haas B."/>
            <person name="Borodovsky M."/>
            <person name="Guigo R."/>
            <person name="Alvarado L."/>
            <person name="Berlin A."/>
            <person name="Bochicchio J."/>
            <person name="Borenstein D."/>
            <person name="Chapman S."/>
            <person name="Chen Z."/>
            <person name="Freedman E."/>
            <person name="Gellesch M."/>
            <person name="Goldberg J."/>
            <person name="Griggs A."/>
            <person name="Gujja S."/>
            <person name="Heilman E."/>
            <person name="Heiman D."/>
            <person name="Hepburn T."/>
            <person name="Howarth C."/>
            <person name="Jen D."/>
            <person name="Larson L."/>
            <person name="Mehta T."/>
            <person name="Park D."/>
            <person name="Pearson M."/>
            <person name="Roberts A."/>
            <person name="Saif S."/>
            <person name="Shenoy N."/>
            <person name="Sisk P."/>
            <person name="Stolte C."/>
            <person name="Sykes S."/>
            <person name="Thomson T."/>
            <person name="Walk T."/>
            <person name="White J."/>
            <person name="Yandava C."/>
            <person name="Burger G."/>
            <person name="Gray M.W."/>
            <person name="Holland P.W.H."/>
            <person name="King N."/>
            <person name="Lang F.B.F."/>
            <person name="Roger A.J."/>
            <person name="Ruiz-Trillo I."/>
            <person name="Lander E."/>
            <person name="Nusbaum C."/>
        </authorList>
    </citation>
    <scope>NUCLEOTIDE SEQUENCE [LARGE SCALE GENOMIC DNA]</scope>
    <source>
        <strain evidence="21 22">ATCC 50062</strain>
    </source>
</reference>
<dbReference type="PROSITE" id="PS50089">
    <property type="entry name" value="ZF_RING_2"/>
    <property type="match status" value="1"/>
</dbReference>
<evidence type="ECO:0000256" key="15">
    <source>
        <dbReference type="PROSITE-ProRule" id="PRU01384"/>
    </source>
</evidence>
<dbReference type="InterPro" id="IPR001241">
    <property type="entry name" value="Topo_IIA"/>
</dbReference>
<keyword evidence="10 15" id="KW-0799">Topoisomerase</keyword>
<evidence type="ECO:0000256" key="17">
    <source>
        <dbReference type="SAM" id="MobiDB-lite"/>
    </source>
</evidence>
<dbReference type="FunFam" id="3.40.50.670:FF:000001">
    <property type="entry name" value="DNA topoisomerase 2"/>
    <property type="match status" value="1"/>
</dbReference>
<keyword evidence="13" id="KW-0862">Zinc</keyword>
<dbReference type="Gene3D" id="3.90.199.10">
    <property type="entry name" value="Topoisomerase II, domain 5"/>
    <property type="match status" value="1"/>
</dbReference>
<dbReference type="Pfam" id="PF01751">
    <property type="entry name" value="Toprim"/>
    <property type="match status" value="1"/>
</dbReference>
<dbReference type="InterPro" id="IPR018958">
    <property type="entry name" value="Knr4/Smi1-like_dom"/>
</dbReference>
<dbReference type="PROSITE" id="PS50176">
    <property type="entry name" value="ARM_REPEAT"/>
    <property type="match status" value="2"/>
</dbReference>
<dbReference type="GeneID" id="25569865"/>
<keyword evidence="22" id="KW-1185">Reference proteome</keyword>
<dbReference type="PANTHER" id="PTHR10169">
    <property type="entry name" value="DNA TOPOISOMERASE/GYRASE"/>
    <property type="match status" value="1"/>
</dbReference>
<dbReference type="InterPro" id="IPR020568">
    <property type="entry name" value="Ribosomal_Su5_D2-typ_SF"/>
</dbReference>
<dbReference type="SMART" id="SM00434">
    <property type="entry name" value="TOP4c"/>
    <property type="match status" value="1"/>
</dbReference>
<evidence type="ECO:0000256" key="2">
    <source>
        <dbReference type="ARBA" id="ARBA00001913"/>
    </source>
</evidence>
<feature type="repeat" description="ARM" evidence="14">
    <location>
        <begin position="931"/>
        <end position="979"/>
    </location>
</feature>